<name>A0A9D1HHU5_9FIRM</name>
<dbReference type="Gene3D" id="3.40.190.10">
    <property type="entry name" value="Periplasmic binding protein-like II"/>
    <property type="match status" value="2"/>
</dbReference>
<dbReference type="CDD" id="cd05466">
    <property type="entry name" value="PBP2_LTTR_substrate"/>
    <property type="match status" value="1"/>
</dbReference>
<reference evidence="2" key="1">
    <citation type="submission" date="2020-10" db="EMBL/GenBank/DDBJ databases">
        <authorList>
            <person name="Gilroy R."/>
        </authorList>
    </citation>
    <scope>NUCLEOTIDE SEQUENCE</scope>
    <source>
        <strain evidence="2">CHK187-14744</strain>
    </source>
</reference>
<organism evidence="2 3">
    <name type="scientific">Candidatus Onthocola gallistercoris</name>
    <dbReference type="NCBI Taxonomy" id="2840876"/>
    <lineage>
        <taxon>Bacteria</taxon>
        <taxon>Bacillati</taxon>
        <taxon>Bacillota</taxon>
        <taxon>Bacilli</taxon>
        <taxon>Candidatus Onthocola</taxon>
    </lineage>
</organism>
<dbReference type="InterPro" id="IPR005119">
    <property type="entry name" value="LysR_subst-bd"/>
</dbReference>
<accession>A0A9D1HHU5</accession>
<protein>
    <submittedName>
        <fullName evidence="2">Substrate-binding domain-containing protein</fullName>
    </submittedName>
</protein>
<sequence length="218" mass="24994">MTTRFEEISNREILPIDVGCQTHVQLFTLKDVLRRLRDIYPNLHPRFMVQPLPHLLKALDEESVDVIIGFKEKDTRKTSASYREICQVPLVCVCSPESPLARKSQVTVQDLQEEKLVLNNPIQLPTELIHFQNDLLNGRFPWDFYFCEAPESVLTLVEAGYGISLLPSLLLPPDGRLIHLPVDGGPVFSYGLYFKDMLNNPVLKEFIHLLRQTDLSQL</sequence>
<feature type="domain" description="LysR substrate-binding" evidence="1">
    <location>
        <begin position="17"/>
        <end position="212"/>
    </location>
</feature>
<dbReference type="Proteomes" id="UP000824164">
    <property type="component" value="Unassembled WGS sequence"/>
</dbReference>
<evidence type="ECO:0000259" key="1">
    <source>
        <dbReference type="Pfam" id="PF03466"/>
    </source>
</evidence>
<evidence type="ECO:0000313" key="3">
    <source>
        <dbReference type="Proteomes" id="UP000824164"/>
    </source>
</evidence>
<dbReference type="PANTHER" id="PTHR30419">
    <property type="entry name" value="HTH-TYPE TRANSCRIPTIONAL REGULATOR YBHD"/>
    <property type="match status" value="1"/>
</dbReference>
<dbReference type="Pfam" id="PF03466">
    <property type="entry name" value="LysR_substrate"/>
    <property type="match status" value="1"/>
</dbReference>
<proteinExistence type="predicted"/>
<comment type="caution">
    <text evidence="2">The sequence shown here is derived from an EMBL/GenBank/DDBJ whole genome shotgun (WGS) entry which is preliminary data.</text>
</comment>
<dbReference type="AlphaFoldDB" id="A0A9D1HHU5"/>
<reference evidence="2" key="2">
    <citation type="journal article" date="2021" name="PeerJ">
        <title>Extensive microbial diversity within the chicken gut microbiome revealed by metagenomics and culture.</title>
        <authorList>
            <person name="Gilroy R."/>
            <person name="Ravi A."/>
            <person name="Getino M."/>
            <person name="Pursley I."/>
            <person name="Horton D.L."/>
            <person name="Alikhan N.F."/>
            <person name="Baker D."/>
            <person name="Gharbi K."/>
            <person name="Hall N."/>
            <person name="Watson M."/>
            <person name="Adriaenssens E.M."/>
            <person name="Foster-Nyarko E."/>
            <person name="Jarju S."/>
            <person name="Secka A."/>
            <person name="Antonio M."/>
            <person name="Oren A."/>
            <person name="Chaudhuri R.R."/>
            <person name="La Ragione R."/>
            <person name="Hildebrand F."/>
            <person name="Pallen M.J."/>
        </authorList>
    </citation>
    <scope>NUCLEOTIDE SEQUENCE</scope>
    <source>
        <strain evidence="2">CHK187-14744</strain>
    </source>
</reference>
<dbReference type="InterPro" id="IPR050950">
    <property type="entry name" value="HTH-type_LysR_regulators"/>
</dbReference>
<gene>
    <name evidence="2" type="ORF">IAB63_06690</name>
</gene>
<dbReference type="EMBL" id="DVLT01000042">
    <property type="protein sequence ID" value="HIU02925.1"/>
    <property type="molecule type" value="Genomic_DNA"/>
</dbReference>
<dbReference type="SUPFAM" id="SSF53850">
    <property type="entry name" value="Periplasmic binding protein-like II"/>
    <property type="match status" value="1"/>
</dbReference>
<evidence type="ECO:0000313" key="2">
    <source>
        <dbReference type="EMBL" id="HIU02925.1"/>
    </source>
</evidence>
<dbReference type="PANTHER" id="PTHR30419:SF30">
    <property type="entry name" value="LYSR FAMILY TRANSCRIPTIONAL REGULATOR"/>
    <property type="match status" value="1"/>
</dbReference>
<dbReference type="GO" id="GO:0006355">
    <property type="term" value="P:regulation of DNA-templated transcription"/>
    <property type="evidence" value="ECO:0007669"/>
    <property type="project" value="TreeGrafter"/>
</dbReference>
<dbReference type="GO" id="GO:0005829">
    <property type="term" value="C:cytosol"/>
    <property type="evidence" value="ECO:0007669"/>
    <property type="project" value="TreeGrafter"/>
</dbReference>